<evidence type="ECO:0000313" key="4">
    <source>
        <dbReference type="EMBL" id="AIQ58877.1"/>
    </source>
</evidence>
<gene>
    <name evidence="4" type="ORF">PBOR_19580</name>
</gene>
<evidence type="ECO:0000313" key="5">
    <source>
        <dbReference type="Proteomes" id="UP000029518"/>
    </source>
</evidence>
<dbReference type="KEGG" id="pbd:PBOR_19580"/>
<keyword evidence="5" id="KW-1185">Reference proteome</keyword>
<accession>A0A089LDG8</accession>
<evidence type="ECO:0000256" key="1">
    <source>
        <dbReference type="SAM" id="MobiDB-lite"/>
    </source>
</evidence>
<dbReference type="OrthoDB" id="1955244at2"/>
<sequence>MSYQPPPFQDQEFYQQFPPPPRQERTNGKAIAALVLGILSIVVPYIGLIFGIIAIVLAALAFKEIRLRYEQGRGLAIAGLVCGIVGTIIYAVLILLFVLAIVLFNNIDTDTVNYFNNLNSF</sequence>
<keyword evidence="2" id="KW-0472">Membrane</keyword>
<evidence type="ECO:0000259" key="3">
    <source>
        <dbReference type="Pfam" id="PF13828"/>
    </source>
</evidence>
<dbReference type="Pfam" id="PF13828">
    <property type="entry name" value="DUF4190"/>
    <property type="match status" value="1"/>
</dbReference>
<dbReference type="AlphaFoldDB" id="A0A089LDG8"/>
<name>A0A089LDG8_PAEBO</name>
<protein>
    <recommendedName>
        <fullName evidence="3">DUF4190 domain-containing protein</fullName>
    </recommendedName>
</protein>
<feature type="transmembrane region" description="Helical" evidence="2">
    <location>
        <begin position="30"/>
        <end position="62"/>
    </location>
</feature>
<dbReference type="RefSeq" id="WP_042214246.1">
    <property type="nucleotide sequence ID" value="NZ_CP009285.1"/>
</dbReference>
<feature type="region of interest" description="Disordered" evidence="1">
    <location>
        <begin position="1"/>
        <end position="24"/>
    </location>
</feature>
<dbReference type="HOGENOM" id="CLU_159967_0_0_9"/>
<proteinExistence type="predicted"/>
<keyword evidence="2" id="KW-1133">Transmembrane helix</keyword>
<keyword evidence="2" id="KW-0812">Transmembrane</keyword>
<dbReference type="InterPro" id="IPR025241">
    <property type="entry name" value="DUF4190"/>
</dbReference>
<dbReference type="Proteomes" id="UP000029518">
    <property type="component" value="Chromosome"/>
</dbReference>
<dbReference type="EMBL" id="CP009285">
    <property type="protein sequence ID" value="AIQ58877.1"/>
    <property type="molecule type" value="Genomic_DNA"/>
</dbReference>
<feature type="domain" description="DUF4190" evidence="3">
    <location>
        <begin position="29"/>
        <end position="93"/>
    </location>
</feature>
<organism evidence="4 5">
    <name type="scientific">Paenibacillus borealis</name>
    <dbReference type="NCBI Taxonomy" id="160799"/>
    <lineage>
        <taxon>Bacteria</taxon>
        <taxon>Bacillati</taxon>
        <taxon>Bacillota</taxon>
        <taxon>Bacilli</taxon>
        <taxon>Bacillales</taxon>
        <taxon>Paenibacillaceae</taxon>
        <taxon>Paenibacillus</taxon>
    </lineage>
</organism>
<reference evidence="4" key="1">
    <citation type="submission" date="2014-08" db="EMBL/GenBank/DDBJ databases">
        <title>Comparative genomics of the Paenibacillus odorifer group.</title>
        <authorList>
            <person name="den Bakker H.C."/>
            <person name="Tsai Y.-C.Y.-C."/>
            <person name="Martin N."/>
            <person name="Korlach J."/>
            <person name="Wiedmann M."/>
        </authorList>
    </citation>
    <scope>NUCLEOTIDE SEQUENCE [LARGE SCALE GENOMIC DNA]</scope>
    <source>
        <strain evidence="4">DSM 13188</strain>
    </source>
</reference>
<evidence type="ECO:0000256" key="2">
    <source>
        <dbReference type="SAM" id="Phobius"/>
    </source>
</evidence>
<feature type="transmembrane region" description="Helical" evidence="2">
    <location>
        <begin position="74"/>
        <end position="104"/>
    </location>
</feature>